<reference evidence="2" key="2">
    <citation type="submission" date="2020-09" db="EMBL/GenBank/DDBJ databases">
        <authorList>
            <person name="Sun Q."/>
            <person name="Zhou Y."/>
        </authorList>
    </citation>
    <scope>NUCLEOTIDE SEQUENCE</scope>
    <source>
        <strain evidence="2">CGMCC 1.10998</strain>
    </source>
</reference>
<organism evidence="2 3">
    <name type="scientific">Undibacterium terreum</name>
    <dbReference type="NCBI Taxonomy" id="1224302"/>
    <lineage>
        <taxon>Bacteria</taxon>
        <taxon>Pseudomonadati</taxon>
        <taxon>Pseudomonadota</taxon>
        <taxon>Betaproteobacteria</taxon>
        <taxon>Burkholderiales</taxon>
        <taxon>Oxalobacteraceae</taxon>
        <taxon>Undibacterium</taxon>
    </lineage>
</organism>
<evidence type="ECO:0000313" key="3">
    <source>
        <dbReference type="Proteomes" id="UP000637423"/>
    </source>
</evidence>
<sequence>MDVQQFDRNISLSDLLAAVPLIKVQSALTAMLGSRWGILDTSGQLLLGKGAKTRHDTMALPLYLEINIVGKLAVNGGRREQLMSASTWLGIVLSDAHRYLMMAELHRETVQSSDDLLRHQQQILQDAEERHRELIAQLETHLLHLKQVQQDVIADTDKA</sequence>
<accession>A0A916XC60</accession>
<reference evidence="2" key="1">
    <citation type="journal article" date="2014" name="Int. J. Syst. Evol. Microbiol.">
        <title>Complete genome sequence of Corynebacterium casei LMG S-19264T (=DSM 44701T), isolated from a smear-ripened cheese.</title>
        <authorList>
            <consortium name="US DOE Joint Genome Institute (JGI-PGF)"/>
            <person name="Walter F."/>
            <person name="Albersmeier A."/>
            <person name="Kalinowski J."/>
            <person name="Ruckert C."/>
        </authorList>
    </citation>
    <scope>NUCLEOTIDE SEQUENCE</scope>
    <source>
        <strain evidence="2">CGMCC 1.10998</strain>
    </source>
</reference>
<gene>
    <name evidence="2" type="ORF">GCM10011396_07140</name>
</gene>
<dbReference type="RefSeq" id="WP_188564585.1">
    <property type="nucleotide sequence ID" value="NZ_BMED01000001.1"/>
</dbReference>
<name>A0A916XC60_9BURK</name>
<evidence type="ECO:0000256" key="1">
    <source>
        <dbReference type="SAM" id="Coils"/>
    </source>
</evidence>
<dbReference type="EMBL" id="BMED01000001">
    <property type="protein sequence ID" value="GGC62741.1"/>
    <property type="molecule type" value="Genomic_DNA"/>
</dbReference>
<keyword evidence="3" id="KW-1185">Reference proteome</keyword>
<evidence type="ECO:0000313" key="2">
    <source>
        <dbReference type="EMBL" id="GGC62741.1"/>
    </source>
</evidence>
<comment type="caution">
    <text evidence="2">The sequence shown here is derived from an EMBL/GenBank/DDBJ whole genome shotgun (WGS) entry which is preliminary data.</text>
</comment>
<protein>
    <submittedName>
        <fullName evidence="2">Uncharacterized protein</fullName>
    </submittedName>
</protein>
<feature type="coiled-coil region" evidence="1">
    <location>
        <begin position="117"/>
        <end position="144"/>
    </location>
</feature>
<keyword evidence="1" id="KW-0175">Coiled coil</keyword>
<proteinExistence type="predicted"/>
<dbReference type="Proteomes" id="UP000637423">
    <property type="component" value="Unassembled WGS sequence"/>
</dbReference>
<dbReference type="AlphaFoldDB" id="A0A916XC60"/>